<protein>
    <submittedName>
        <fullName evidence="2">Uncharacterized protein</fullName>
    </submittedName>
</protein>
<evidence type="ECO:0000313" key="3">
    <source>
        <dbReference type="Proteomes" id="UP000277204"/>
    </source>
</evidence>
<dbReference type="Proteomes" id="UP000277204">
    <property type="component" value="Unassembled WGS sequence"/>
</dbReference>
<evidence type="ECO:0000256" key="1">
    <source>
        <dbReference type="SAM" id="MobiDB-lite"/>
    </source>
</evidence>
<keyword evidence="3" id="KW-1185">Reference proteome</keyword>
<dbReference type="PANTHER" id="PTHR47027">
    <property type="entry name" value="REVERSE TRANSCRIPTASE DOMAIN-CONTAINING PROTEIN"/>
    <property type="match status" value="1"/>
</dbReference>
<dbReference type="EMBL" id="UZAI01021321">
    <property type="protein sequence ID" value="VDP55136.1"/>
    <property type="molecule type" value="Genomic_DNA"/>
</dbReference>
<reference evidence="2 3" key="1">
    <citation type="submission" date="2018-11" db="EMBL/GenBank/DDBJ databases">
        <authorList>
            <consortium name="Pathogen Informatics"/>
        </authorList>
    </citation>
    <scope>NUCLEOTIDE SEQUENCE [LARGE SCALE GENOMIC DNA]</scope>
    <source>
        <strain evidence="2 3">Zambia</strain>
    </source>
</reference>
<gene>
    <name evidence="2" type="ORF">SMRZ_LOCUS25423</name>
</gene>
<dbReference type="AlphaFoldDB" id="A0A183NAU8"/>
<dbReference type="Pfam" id="PF20049">
    <property type="entry name" value="DUF6451"/>
    <property type="match status" value="1"/>
</dbReference>
<dbReference type="InterPro" id="IPR045609">
    <property type="entry name" value="DUF6451"/>
</dbReference>
<accession>A0A183NAU8</accession>
<evidence type="ECO:0000313" key="2">
    <source>
        <dbReference type="EMBL" id="VDP55136.1"/>
    </source>
</evidence>
<sequence>MNISTFGGKYGIHCTSRMQLDNPDFADDPAPLSHTQEQKQGKTNSVEAVSEAVGVNIHRGKSKILRYNTTCTNPITINGEVLGDVKTFTYLSSIIDEHGGSDADMKGRIGKARAAYVQMTNIWNAKQLSANTKVRIFNTSVQTVQLYGAGTTKNMQVFINRFLYKIHLIRWPDIIAYNILLERTNEIPA</sequence>
<feature type="region of interest" description="Disordered" evidence="1">
    <location>
        <begin position="23"/>
        <end position="47"/>
    </location>
</feature>
<dbReference type="PANTHER" id="PTHR47027:SF25">
    <property type="entry name" value="REVERSE TRANSCRIPTASE DOMAIN-CONTAINING PROTEIN"/>
    <property type="match status" value="1"/>
</dbReference>
<proteinExistence type="predicted"/>
<organism evidence="2 3">
    <name type="scientific">Schistosoma margrebowiei</name>
    <dbReference type="NCBI Taxonomy" id="48269"/>
    <lineage>
        <taxon>Eukaryota</taxon>
        <taxon>Metazoa</taxon>
        <taxon>Spiralia</taxon>
        <taxon>Lophotrochozoa</taxon>
        <taxon>Platyhelminthes</taxon>
        <taxon>Trematoda</taxon>
        <taxon>Digenea</taxon>
        <taxon>Strigeidida</taxon>
        <taxon>Schistosomatoidea</taxon>
        <taxon>Schistosomatidae</taxon>
        <taxon>Schistosoma</taxon>
    </lineage>
</organism>
<name>A0A183NAU8_9TREM</name>